<dbReference type="SUPFAM" id="SSF57716">
    <property type="entry name" value="Glucocorticoid receptor-like (DNA-binding domain)"/>
    <property type="match status" value="1"/>
</dbReference>
<feature type="compositionally biased region" description="Basic and acidic residues" evidence="6">
    <location>
        <begin position="1"/>
        <end position="48"/>
    </location>
</feature>
<evidence type="ECO:0000256" key="3">
    <source>
        <dbReference type="ARBA" id="ARBA00022771"/>
    </source>
</evidence>
<dbReference type="Gene3D" id="3.30.1740.10">
    <property type="entry name" value="Zinc finger, PARP-type"/>
    <property type="match status" value="1"/>
</dbReference>
<evidence type="ECO:0000256" key="2">
    <source>
        <dbReference type="ARBA" id="ARBA00022723"/>
    </source>
</evidence>
<keyword evidence="2" id="KW-0479">Metal-binding</keyword>
<keyword evidence="8" id="KW-1185">Reference proteome</keyword>
<dbReference type="GO" id="GO:0003677">
    <property type="term" value="F:DNA binding"/>
    <property type="evidence" value="ECO:0007669"/>
    <property type="project" value="InterPro"/>
</dbReference>
<proteinExistence type="predicted"/>
<dbReference type="InterPro" id="IPR036957">
    <property type="entry name" value="Znf_PARP_sf"/>
</dbReference>
<feature type="domain" description="PARP-type" evidence="7">
    <location>
        <begin position="54"/>
        <end position="79"/>
    </location>
</feature>
<organism evidence="8 9">
    <name type="scientific">Panagrolaimus davidi</name>
    <dbReference type="NCBI Taxonomy" id="227884"/>
    <lineage>
        <taxon>Eukaryota</taxon>
        <taxon>Metazoa</taxon>
        <taxon>Ecdysozoa</taxon>
        <taxon>Nematoda</taxon>
        <taxon>Chromadorea</taxon>
        <taxon>Rhabditida</taxon>
        <taxon>Tylenchina</taxon>
        <taxon>Panagrolaimomorpha</taxon>
        <taxon>Panagrolaimoidea</taxon>
        <taxon>Panagrolaimidae</taxon>
        <taxon>Panagrolaimus</taxon>
    </lineage>
</organism>
<dbReference type="AlphaFoldDB" id="A0A914QIE7"/>
<dbReference type="InterPro" id="IPR001510">
    <property type="entry name" value="Znf_PARP"/>
</dbReference>
<evidence type="ECO:0000256" key="5">
    <source>
        <dbReference type="ARBA" id="ARBA00023242"/>
    </source>
</evidence>
<protein>
    <submittedName>
        <fullName evidence="9">PARP-type domain-containing protein</fullName>
    </submittedName>
</protein>
<dbReference type="GO" id="GO:0008270">
    <property type="term" value="F:zinc ion binding"/>
    <property type="evidence" value="ECO:0007669"/>
    <property type="project" value="UniProtKB-KW"/>
</dbReference>
<feature type="region of interest" description="Disordered" evidence="6">
    <location>
        <begin position="1"/>
        <end position="60"/>
    </location>
</feature>
<evidence type="ECO:0000256" key="4">
    <source>
        <dbReference type="ARBA" id="ARBA00022833"/>
    </source>
</evidence>
<evidence type="ECO:0000259" key="7">
    <source>
        <dbReference type="PROSITE" id="PS50064"/>
    </source>
</evidence>
<dbReference type="Proteomes" id="UP000887578">
    <property type="component" value="Unplaced"/>
</dbReference>
<name>A0A914QIE7_9BILA</name>
<dbReference type="WBParaSite" id="PDA_v2.g31413.t1">
    <property type="protein sequence ID" value="PDA_v2.g31413.t1"/>
    <property type="gene ID" value="PDA_v2.g31413"/>
</dbReference>
<evidence type="ECO:0000256" key="6">
    <source>
        <dbReference type="SAM" id="MobiDB-lite"/>
    </source>
</evidence>
<sequence length="79" mass="8904">MSVANKKDNIDAKLGKDKKGEKSTKKEDVKKDSGEKKTDEPAKKRNEFENEPPFGIDYAKTGRSHCKGCEKAIPKVYLF</sequence>
<dbReference type="PROSITE" id="PS50064">
    <property type="entry name" value="ZF_PARP_2"/>
    <property type="match status" value="1"/>
</dbReference>
<keyword evidence="5" id="KW-0539">Nucleus</keyword>
<evidence type="ECO:0000313" key="8">
    <source>
        <dbReference type="Proteomes" id="UP000887578"/>
    </source>
</evidence>
<accession>A0A914QIE7</accession>
<keyword evidence="3" id="KW-0863">Zinc-finger</keyword>
<evidence type="ECO:0000256" key="1">
    <source>
        <dbReference type="ARBA" id="ARBA00004123"/>
    </source>
</evidence>
<dbReference type="GO" id="GO:0005634">
    <property type="term" value="C:nucleus"/>
    <property type="evidence" value="ECO:0007669"/>
    <property type="project" value="UniProtKB-SubCell"/>
</dbReference>
<comment type="subcellular location">
    <subcellularLocation>
        <location evidence="1">Nucleus</location>
    </subcellularLocation>
</comment>
<keyword evidence="4" id="KW-0862">Zinc</keyword>
<evidence type="ECO:0000313" key="9">
    <source>
        <dbReference type="WBParaSite" id="PDA_v2.g31413.t1"/>
    </source>
</evidence>
<reference evidence="9" key="1">
    <citation type="submission" date="2022-11" db="UniProtKB">
        <authorList>
            <consortium name="WormBaseParasite"/>
        </authorList>
    </citation>
    <scope>IDENTIFICATION</scope>
</reference>